<name>A0A8H8DJJ6_9FUNG</name>
<dbReference type="EMBL" id="JAEFCI010005605">
    <property type="protein sequence ID" value="KAG5460192.1"/>
    <property type="molecule type" value="Genomic_DNA"/>
</dbReference>
<dbReference type="AlphaFoldDB" id="A0A8H8DJJ6"/>
<reference evidence="1 2" key="1">
    <citation type="journal article" name="Sci. Rep.">
        <title>Genome-scale phylogenetic analyses confirm Olpidium as the closest living zoosporic fungus to the non-flagellated, terrestrial fungi.</title>
        <authorList>
            <person name="Chang Y."/>
            <person name="Rochon D."/>
            <person name="Sekimoto S."/>
            <person name="Wang Y."/>
            <person name="Chovatia M."/>
            <person name="Sandor L."/>
            <person name="Salamov A."/>
            <person name="Grigoriev I.V."/>
            <person name="Stajich J.E."/>
            <person name="Spatafora J.W."/>
        </authorList>
    </citation>
    <scope>NUCLEOTIDE SEQUENCE [LARGE SCALE GENOMIC DNA]</scope>
    <source>
        <strain evidence="1">S191</strain>
    </source>
</reference>
<comment type="caution">
    <text evidence="1">The sequence shown here is derived from an EMBL/GenBank/DDBJ whole genome shotgun (WGS) entry which is preliminary data.</text>
</comment>
<proteinExistence type="predicted"/>
<evidence type="ECO:0000313" key="1">
    <source>
        <dbReference type="EMBL" id="KAG5460192.1"/>
    </source>
</evidence>
<accession>A0A8H8DJJ6</accession>
<dbReference type="Proteomes" id="UP000673691">
    <property type="component" value="Unassembled WGS sequence"/>
</dbReference>
<keyword evidence="2" id="KW-1185">Reference proteome</keyword>
<protein>
    <submittedName>
        <fullName evidence="1">Uncharacterized protein</fullName>
    </submittedName>
</protein>
<sequence length="93" mass="10319">MSDTTEGIVLLLSPSPSPARTLPCCLPTQNHSACAKVFRWCVLWQAGRVVGCGAVFAIFRPRTPKKKKNQKKTAHRRPVCPNTEDRTVTCKLL</sequence>
<evidence type="ECO:0000313" key="2">
    <source>
        <dbReference type="Proteomes" id="UP000673691"/>
    </source>
</evidence>
<gene>
    <name evidence="1" type="ORF">BJ554DRAFT_7791</name>
</gene>
<organism evidence="1 2">
    <name type="scientific">Olpidium bornovanus</name>
    <dbReference type="NCBI Taxonomy" id="278681"/>
    <lineage>
        <taxon>Eukaryota</taxon>
        <taxon>Fungi</taxon>
        <taxon>Fungi incertae sedis</taxon>
        <taxon>Olpidiomycota</taxon>
        <taxon>Olpidiomycotina</taxon>
        <taxon>Olpidiomycetes</taxon>
        <taxon>Olpidiales</taxon>
        <taxon>Olpidiaceae</taxon>
        <taxon>Olpidium</taxon>
    </lineage>
</organism>